<evidence type="ECO:0000313" key="2">
    <source>
        <dbReference type="EMBL" id="KAJ3600054.1"/>
    </source>
</evidence>
<evidence type="ECO:0000313" key="3">
    <source>
        <dbReference type="Proteomes" id="UP001148018"/>
    </source>
</evidence>
<feature type="region of interest" description="Disordered" evidence="1">
    <location>
        <begin position="130"/>
        <end position="152"/>
    </location>
</feature>
<dbReference type="Proteomes" id="UP001148018">
    <property type="component" value="Unassembled WGS sequence"/>
</dbReference>
<organism evidence="2 3">
    <name type="scientific">Muraenolepis orangiensis</name>
    <name type="common">Patagonian moray cod</name>
    <dbReference type="NCBI Taxonomy" id="630683"/>
    <lineage>
        <taxon>Eukaryota</taxon>
        <taxon>Metazoa</taxon>
        <taxon>Chordata</taxon>
        <taxon>Craniata</taxon>
        <taxon>Vertebrata</taxon>
        <taxon>Euteleostomi</taxon>
        <taxon>Actinopterygii</taxon>
        <taxon>Neopterygii</taxon>
        <taxon>Teleostei</taxon>
        <taxon>Neoteleostei</taxon>
        <taxon>Acanthomorphata</taxon>
        <taxon>Zeiogadaria</taxon>
        <taxon>Gadariae</taxon>
        <taxon>Gadiformes</taxon>
        <taxon>Muraenolepidoidei</taxon>
        <taxon>Muraenolepididae</taxon>
        <taxon>Muraenolepis</taxon>
    </lineage>
</organism>
<keyword evidence="3" id="KW-1185">Reference proteome</keyword>
<name>A0A9Q0IIH3_9TELE</name>
<dbReference type="EMBL" id="JANIIK010000048">
    <property type="protein sequence ID" value="KAJ3600054.1"/>
    <property type="molecule type" value="Genomic_DNA"/>
</dbReference>
<proteinExistence type="predicted"/>
<comment type="caution">
    <text evidence="2">The sequence shown here is derived from an EMBL/GenBank/DDBJ whole genome shotgun (WGS) entry which is preliminary data.</text>
</comment>
<gene>
    <name evidence="2" type="ORF">NHX12_034006</name>
</gene>
<protein>
    <submittedName>
        <fullName evidence="2">Uncharacterized protein</fullName>
    </submittedName>
</protein>
<feature type="compositionally biased region" description="Basic and acidic residues" evidence="1">
    <location>
        <begin position="136"/>
        <end position="152"/>
    </location>
</feature>
<dbReference type="AlphaFoldDB" id="A0A9Q0IIH3"/>
<sequence>MGTCPALLPVFLTYFQLRGIINTPKRMAVQLIKQLETLPAYKETLESFTAQPSQKVERGTLNHLSSVNQRMEEGVQKHAPLHRDLAKTQLKRDAEAIELALKWFKENNPFDHDRDKEMLVSFCTGFTSKGDAPVNAEREAEVGREIQNKLDG</sequence>
<evidence type="ECO:0000256" key="1">
    <source>
        <dbReference type="SAM" id="MobiDB-lite"/>
    </source>
</evidence>
<accession>A0A9Q0IIH3</accession>
<reference evidence="2" key="1">
    <citation type="submission" date="2022-07" db="EMBL/GenBank/DDBJ databases">
        <title>Chromosome-level genome of Muraenolepis orangiensis.</title>
        <authorList>
            <person name="Kim J."/>
        </authorList>
    </citation>
    <scope>NUCLEOTIDE SEQUENCE</scope>
    <source>
        <strain evidence="2">KU_S4_2022</strain>
        <tissue evidence="2">Muscle</tissue>
    </source>
</reference>